<name>A0A016SJ20_9BILA</name>
<dbReference type="AlphaFoldDB" id="A0A016SJ20"/>
<organism evidence="1 2">
    <name type="scientific">Ancylostoma ceylanicum</name>
    <dbReference type="NCBI Taxonomy" id="53326"/>
    <lineage>
        <taxon>Eukaryota</taxon>
        <taxon>Metazoa</taxon>
        <taxon>Ecdysozoa</taxon>
        <taxon>Nematoda</taxon>
        <taxon>Chromadorea</taxon>
        <taxon>Rhabditida</taxon>
        <taxon>Rhabditina</taxon>
        <taxon>Rhabditomorpha</taxon>
        <taxon>Strongyloidea</taxon>
        <taxon>Ancylostomatidae</taxon>
        <taxon>Ancylostomatinae</taxon>
        <taxon>Ancylostoma</taxon>
    </lineage>
</organism>
<evidence type="ECO:0000313" key="1">
    <source>
        <dbReference type="EMBL" id="EYB90326.1"/>
    </source>
</evidence>
<keyword evidence="2" id="KW-1185">Reference proteome</keyword>
<reference evidence="2" key="1">
    <citation type="journal article" date="2015" name="Nat. Genet.">
        <title>The genome and transcriptome of the zoonotic hookworm Ancylostoma ceylanicum identify infection-specific gene families.</title>
        <authorList>
            <person name="Schwarz E.M."/>
            <person name="Hu Y."/>
            <person name="Antoshechkin I."/>
            <person name="Miller M.M."/>
            <person name="Sternberg P.W."/>
            <person name="Aroian R.V."/>
        </authorList>
    </citation>
    <scope>NUCLEOTIDE SEQUENCE</scope>
    <source>
        <strain evidence="2">HY135</strain>
    </source>
</reference>
<gene>
    <name evidence="1" type="primary">Acey_s0221.g2553</name>
    <name evidence="1" type="ORF">Y032_0221g2553</name>
</gene>
<dbReference type="Proteomes" id="UP000024635">
    <property type="component" value="Unassembled WGS sequence"/>
</dbReference>
<dbReference type="EMBL" id="JARK01001557">
    <property type="protein sequence ID" value="EYB90326.1"/>
    <property type="molecule type" value="Genomic_DNA"/>
</dbReference>
<proteinExistence type="predicted"/>
<protein>
    <submittedName>
        <fullName evidence="1">Uncharacterized protein</fullName>
    </submittedName>
</protein>
<comment type="caution">
    <text evidence="1">The sequence shown here is derived from an EMBL/GenBank/DDBJ whole genome shotgun (WGS) entry which is preliminary data.</text>
</comment>
<accession>A0A016SJ20</accession>
<sequence length="106" mass="12041">MVTKVTSQPMSYDFFFKSSYKVASKGPFHAYNVRCSLTEFSGKKSWQSSSGGYADDESITFRTKYTPAADIFAAETVLLVKYRGHFGHYSQYFSCRSYLSPEGYTN</sequence>
<evidence type="ECO:0000313" key="2">
    <source>
        <dbReference type="Proteomes" id="UP000024635"/>
    </source>
</evidence>